<sequence>MALAGEVEQIWRMCRPHERILKTASVRTVSKAEPPAGDEPVIVCRVCDRVLTPSSHACPDCGSPDRFVTSMDEGRAYECLDLRARHEANEEHRTRIKIKAGDNYTRDLEAWGHRELVIDKEHNRYREVIELYDGSRITSTALLSDH</sequence>
<name>A0ABV2ZY13_9ACTN</name>
<proteinExistence type="predicted"/>
<dbReference type="Proteomes" id="UP001550739">
    <property type="component" value="Unassembled WGS sequence"/>
</dbReference>
<accession>A0ABV2ZY13</accession>
<protein>
    <submittedName>
        <fullName evidence="1">Uncharacterized protein</fullName>
    </submittedName>
</protein>
<evidence type="ECO:0000313" key="1">
    <source>
        <dbReference type="EMBL" id="MEU3787464.1"/>
    </source>
</evidence>
<evidence type="ECO:0000313" key="2">
    <source>
        <dbReference type="Proteomes" id="UP001550739"/>
    </source>
</evidence>
<reference evidence="1 2" key="1">
    <citation type="submission" date="2024-06" db="EMBL/GenBank/DDBJ databases">
        <title>The Natural Products Discovery Center: Release of the First 8490 Sequenced Strains for Exploring Actinobacteria Biosynthetic Diversity.</title>
        <authorList>
            <person name="Kalkreuter E."/>
            <person name="Kautsar S.A."/>
            <person name="Yang D."/>
            <person name="Bader C.D."/>
            <person name="Teijaro C.N."/>
            <person name="Fluegel L."/>
            <person name="Davis C.M."/>
            <person name="Simpson J.R."/>
            <person name="Lauterbach L."/>
            <person name="Steele A.D."/>
            <person name="Gui C."/>
            <person name="Meng S."/>
            <person name="Li G."/>
            <person name="Viehrig K."/>
            <person name="Ye F."/>
            <person name="Su P."/>
            <person name="Kiefer A.F."/>
            <person name="Nichols A."/>
            <person name="Cepeda A.J."/>
            <person name="Yan W."/>
            <person name="Fan B."/>
            <person name="Jiang Y."/>
            <person name="Adhikari A."/>
            <person name="Zheng C.-J."/>
            <person name="Schuster L."/>
            <person name="Cowan T.M."/>
            <person name="Smanski M.J."/>
            <person name="Chevrette M.G."/>
            <person name="De Carvalho L.P.S."/>
            <person name="Shen B."/>
        </authorList>
    </citation>
    <scope>NUCLEOTIDE SEQUENCE [LARGE SCALE GENOMIC DNA]</scope>
    <source>
        <strain evidence="1 2">NPDC033843</strain>
    </source>
</reference>
<dbReference type="EMBL" id="JBEZVE010000043">
    <property type="protein sequence ID" value="MEU3787464.1"/>
    <property type="molecule type" value="Genomic_DNA"/>
</dbReference>
<gene>
    <name evidence="1" type="ORF">AB0E89_44310</name>
</gene>
<organism evidence="1 2">
    <name type="scientific">Streptomyces sp. 900129855</name>
    <dbReference type="NCBI Taxonomy" id="3155129"/>
    <lineage>
        <taxon>Bacteria</taxon>
        <taxon>Bacillati</taxon>
        <taxon>Actinomycetota</taxon>
        <taxon>Actinomycetes</taxon>
        <taxon>Kitasatosporales</taxon>
        <taxon>Streptomycetaceae</taxon>
        <taxon>Streptomyces</taxon>
    </lineage>
</organism>
<comment type="caution">
    <text evidence="1">The sequence shown here is derived from an EMBL/GenBank/DDBJ whole genome shotgun (WGS) entry which is preliminary data.</text>
</comment>
<dbReference type="RefSeq" id="WP_361709993.1">
    <property type="nucleotide sequence ID" value="NZ_JBEZVE010000043.1"/>
</dbReference>
<keyword evidence="2" id="KW-1185">Reference proteome</keyword>